<gene>
    <name evidence="2" type="ORF">SAMN05216225_1001353</name>
</gene>
<feature type="transmembrane region" description="Helical" evidence="1">
    <location>
        <begin position="29"/>
        <end position="45"/>
    </location>
</feature>
<feature type="transmembrane region" description="Helical" evidence="1">
    <location>
        <begin position="6"/>
        <end position="22"/>
    </location>
</feature>
<dbReference type="STRING" id="930117.SAMN05216225_1001353"/>
<accession>A0A1M5CR65</accession>
<dbReference type="Proteomes" id="UP000183988">
    <property type="component" value="Unassembled WGS sequence"/>
</dbReference>
<dbReference type="AlphaFoldDB" id="A0A1M5CR65"/>
<keyword evidence="1" id="KW-1133">Transmembrane helix</keyword>
<dbReference type="RefSeq" id="WP_072887366.1">
    <property type="nucleotide sequence ID" value="NZ_FQVW01000001.1"/>
</dbReference>
<dbReference type="Pfam" id="PF24124">
    <property type="entry name" value="YphA"/>
    <property type="match status" value="1"/>
</dbReference>
<evidence type="ECO:0000256" key="1">
    <source>
        <dbReference type="SAM" id="Phobius"/>
    </source>
</evidence>
<feature type="transmembrane region" description="Helical" evidence="1">
    <location>
        <begin position="99"/>
        <end position="122"/>
    </location>
</feature>
<dbReference type="OrthoDB" id="2965169at2"/>
<reference evidence="2 3" key="1">
    <citation type="submission" date="2016-11" db="EMBL/GenBank/DDBJ databases">
        <authorList>
            <person name="Jaros S."/>
            <person name="Januszkiewicz K."/>
            <person name="Wedrychowicz H."/>
        </authorList>
    </citation>
    <scope>NUCLEOTIDE SEQUENCE [LARGE SCALE GENOMIC DNA]</scope>
    <source>
        <strain evidence="2 3">IBRC-M 10683</strain>
    </source>
</reference>
<organism evidence="2 3">
    <name type="scientific">Ornithinibacillus halophilus</name>
    <dbReference type="NCBI Taxonomy" id="930117"/>
    <lineage>
        <taxon>Bacteria</taxon>
        <taxon>Bacillati</taxon>
        <taxon>Bacillota</taxon>
        <taxon>Bacilli</taxon>
        <taxon>Bacillales</taxon>
        <taxon>Bacillaceae</taxon>
        <taxon>Ornithinibacillus</taxon>
    </lineage>
</organism>
<evidence type="ECO:0000313" key="3">
    <source>
        <dbReference type="Proteomes" id="UP000183988"/>
    </source>
</evidence>
<dbReference type="InterPro" id="IPR014617">
    <property type="entry name" value="YphA_Bacsu"/>
</dbReference>
<dbReference type="EMBL" id="FQVW01000001">
    <property type="protein sequence ID" value="SHF57213.1"/>
    <property type="molecule type" value="Genomic_DNA"/>
</dbReference>
<dbReference type="PIRSF" id="PIRSF036710">
    <property type="entry name" value="YphA_Bacsu"/>
    <property type="match status" value="1"/>
</dbReference>
<feature type="transmembrane region" description="Helical" evidence="1">
    <location>
        <begin position="51"/>
        <end position="67"/>
    </location>
</feature>
<evidence type="ECO:0000313" key="2">
    <source>
        <dbReference type="EMBL" id="SHF57213.1"/>
    </source>
</evidence>
<protein>
    <submittedName>
        <fullName evidence="2">Uncharacterized protein</fullName>
    </submittedName>
</protein>
<feature type="transmembrane region" description="Helical" evidence="1">
    <location>
        <begin position="129"/>
        <end position="151"/>
    </location>
</feature>
<feature type="transmembrane region" description="Helical" evidence="1">
    <location>
        <begin position="74"/>
        <end position="93"/>
    </location>
</feature>
<name>A0A1M5CR65_9BACI</name>
<keyword evidence="1" id="KW-0812">Transmembrane</keyword>
<proteinExistence type="predicted"/>
<keyword evidence="3" id="KW-1185">Reference proteome</keyword>
<feature type="transmembrane region" description="Helical" evidence="1">
    <location>
        <begin position="163"/>
        <end position="182"/>
    </location>
</feature>
<sequence>MEGLYFYWFSWIFWVVVTFFMKKNNARTMLSYWILLCITLSNVYISIDVFHVSVTIIILLIGGFVIFTQLPNTIYHLFTSLTLMIGYTSFLIWESQAPIWLFMPREILLPLMLVALICILTYKFYYRLSIALIGICSGEFLYSFLLSSYYFSHTIGEKHFFDTLFIAVFLLFGIEFLNRLRLKIIQSIQIYRQSLRWQNE</sequence>
<keyword evidence="1" id="KW-0472">Membrane</keyword>